<feature type="transmembrane region" description="Helical" evidence="8">
    <location>
        <begin position="81"/>
        <end position="100"/>
    </location>
</feature>
<dbReference type="InterPro" id="IPR036259">
    <property type="entry name" value="MFS_trans_sf"/>
</dbReference>
<evidence type="ECO:0000256" key="7">
    <source>
        <dbReference type="ARBA" id="ARBA00035585"/>
    </source>
</evidence>
<dbReference type="Pfam" id="PF02537">
    <property type="entry name" value="CRCB"/>
    <property type="match status" value="2"/>
</dbReference>
<keyword evidence="4 8" id="KW-1133">Transmembrane helix</keyword>
<feature type="transmembrane region" description="Helical" evidence="8">
    <location>
        <begin position="654"/>
        <end position="677"/>
    </location>
</feature>
<feature type="transmembrane region" description="Helical" evidence="8">
    <location>
        <begin position="371"/>
        <end position="389"/>
    </location>
</feature>
<feature type="transmembrane region" description="Helical" evidence="8">
    <location>
        <begin position="459"/>
        <end position="485"/>
    </location>
</feature>
<dbReference type="PANTHER" id="PTHR42718:SF10">
    <property type="entry name" value="TRANSPORTER, PUTATIVE (AFU_ORTHOLOGUE AFUA_8G06760)-RELATED"/>
    <property type="match status" value="1"/>
</dbReference>
<comment type="subcellular location">
    <subcellularLocation>
        <location evidence="1">Cell membrane</location>
        <topology evidence="1">Multi-pass membrane protein</topology>
    </subcellularLocation>
</comment>
<evidence type="ECO:0000256" key="1">
    <source>
        <dbReference type="ARBA" id="ARBA00004651"/>
    </source>
</evidence>
<feature type="transmembrane region" description="Helical" evidence="8">
    <location>
        <begin position="284"/>
        <end position="306"/>
    </location>
</feature>
<comment type="catalytic activity">
    <reaction evidence="7">
        <text>fluoride(in) = fluoride(out)</text>
        <dbReference type="Rhea" id="RHEA:76159"/>
        <dbReference type="ChEBI" id="CHEBI:17051"/>
    </reaction>
    <physiologicalReaction direction="left-to-right" evidence="7">
        <dbReference type="Rhea" id="RHEA:76160"/>
    </physiologicalReaction>
</comment>
<evidence type="ECO:0000256" key="5">
    <source>
        <dbReference type="ARBA" id="ARBA00023136"/>
    </source>
</evidence>
<feature type="transmembrane region" description="Helical" evidence="8">
    <location>
        <begin position="782"/>
        <end position="803"/>
    </location>
</feature>
<dbReference type="PROSITE" id="PS50850">
    <property type="entry name" value="MFS"/>
    <property type="match status" value="1"/>
</dbReference>
<name>A0A8H6XSQ4_9AGAR</name>
<dbReference type="InterPro" id="IPR011701">
    <property type="entry name" value="MFS"/>
</dbReference>
<feature type="transmembrane region" description="Helical" evidence="8">
    <location>
        <begin position="144"/>
        <end position="166"/>
    </location>
</feature>
<feature type="transmembrane region" description="Helical" evidence="8">
    <location>
        <begin position="172"/>
        <end position="193"/>
    </location>
</feature>
<feature type="transmembrane region" description="Helical" evidence="8">
    <location>
        <begin position="346"/>
        <end position="365"/>
    </location>
</feature>
<sequence>MTSSDDETLQLSDLILIVSVSGVTTLNVFLSGALTVALPTIGKDLHFKQSDLQWPLNVYALSYGCFLLFFGRLGDIIGGRIMFLLGSIWFSLWSIAAAFAPNSGAFIGFVAAMGLGAAANTPSGLGLFSAFFPPGPKRNKAYGVLGAGQPLGFILGLILGGILAQSKATWRAVFWVQGGLGVLFVILGFLFLVKQPSTQRYSKGLDWGGALLSAAGIGLLTYSLADSTTVARGWSAPQIPSLFAGSIVILIIFVFYERHREARGQSVLLPIKIWKQPAAKMTSVIAIQFFVWWSFNVLSYFCTLYYQQVNQLDPLQTALRFVPMTTAGVLVNIITGYVMNRVPGQPLMMAGILGSIIAPLIFAVMNVHASYWTTAFLVMIFIVGADVVYPVGNLHLASVFDEDSQSLAGGLFNVASRMGTSLGLAVSSSIATATSQKYQRAHPELALDSPEVLMVGFRAAGWTCFAVSVICFGFALFGLGGIGIVGRSSGGATLSFKTGPKEPKAYHPLSMHTLALLMPFSILGVLARLGLTSLATYNGQSIFPLAYVQAIGCLIMGFCLALKDPFTRWYPPAYIALTTGFCGSLTTFSGWQLDIFNSWLNVNTAPWSALIHAWDGLCKVGFTISLSLASLFFGMHIANLVSPYFRAAAPPGKLFRMTVTVLSVCTYAATIPAYFLLPQDYRHQATAALLFSFPGTLTRYLLSTSLNTLIPTFPLGTFVANSLGTALLGTFRVLQTANHPLPAASCTLIQGLADGYCGCLSTVSTFAAELSMLKIPGHKYRYGLITWSTGQVILVFIFGAMLWSGDIVKERTCLFV</sequence>
<protein>
    <submittedName>
        <fullName evidence="10">MFS general substrate transporter</fullName>
    </submittedName>
</protein>
<dbReference type="Gene3D" id="1.20.1720.10">
    <property type="entry name" value="Multidrug resistance protein D"/>
    <property type="match status" value="1"/>
</dbReference>
<dbReference type="EMBL" id="JACAZI010000012">
    <property type="protein sequence ID" value="KAF7347388.1"/>
    <property type="molecule type" value="Genomic_DNA"/>
</dbReference>
<keyword evidence="2" id="KW-1003">Cell membrane</keyword>
<evidence type="ECO:0000313" key="11">
    <source>
        <dbReference type="Proteomes" id="UP000620124"/>
    </source>
</evidence>
<dbReference type="PANTHER" id="PTHR42718">
    <property type="entry name" value="MAJOR FACILITATOR SUPERFAMILY MULTIDRUG TRANSPORTER MFSC"/>
    <property type="match status" value="1"/>
</dbReference>
<dbReference type="OrthoDB" id="440755at2759"/>
<keyword evidence="3 8" id="KW-0812">Transmembrane</keyword>
<dbReference type="GO" id="GO:0022857">
    <property type="term" value="F:transmembrane transporter activity"/>
    <property type="evidence" value="ECO:0007669"/>
    <property type="project" value="InterPro"/>
</dbReference>
<feature type="transmembrane region" description="Helical" evidence="8">
    <location>
        <begin position="620"/>
        <end position="642"/>
    </location>
</feature>
<accession>A0A8H6XSQ4</accession>
<organism evidence="10 11">
    <name type="scientific">Mycena venus</name>
    <dbReference type="NCBI Taxonomy" id="2733690"/>
    <lineage>
        <taxon>Eukaryota</taxon>
        <taxon>Fungi</taxon>
        <taxon>Dikarya</taxon>
        <taxon>Basidiomycota</taxon>
        <taxon>Agaricomycotina</taxon>
        <taxon>Agaricomycetes</taxon>
        <taxon>Agaricomycetidae</taxon>
        <taxon>Agaricales</taxon>
        <taxon>Marasmiineae</taxon>
        <taxon>Mycenaceae</taxon>
        <taxon>Mycena</taxon>
    </lineage>
</organism>
<dbReference type="Pfam" id="PF07690">
    <property type="entry name" value="MFS_1"/>
    <property type="match status" value="1"/>
</dbReference>
<feature type="transmembrane region" description="Helical" evidence="8">
    <location>
        <begin position="12"/>
        <end position="36"/>
    </location>
</feature>
<dbReference type="Proteomes" id="UP000620124">
    <property type="component" value="Unassembled WGS sequence"/>
</dbReference>
<comment type="caution">
    <text evidence="10">The sequence shown here is derived from an EMBL/GenBank/DDBJ whole genome shotgun (WGS) entry which is preliminary data.</text>
</comment>
<feature type="transmembrane region" description="Helical" evidence="8">
    <location>
        <begin position="237"/>
        <end position="256"/>
    </location>
</feature>
<feature type="transmembrane region" description="Helical" evidence="8">
    <location>
        <begin position="506"/>
        <end position="530"/>
    </location>
</feature>
<feature type="transmembrane region" description="Helical" evidence="8">
    <location>
        <begin position="106"/>
        <end position="132"/>
    </location>
</feature>
<evidence type="ECO:0000256" key="6">
    <source>
        <dbReference type="ARBA" id="ARBA00035120"/>
    </source>
</evidence>
<evidence type="ECO:0000256" key="2">
    <source>
        <dbReference type="ARBA" id="ARBA00022475"/>
    </source>
</evidence>
<evidence type="ECO:0000256" key="4">
    <source>
        <dbReference type="ARBA" id="ARBA00022989"/>
    </source>
</evidence>
<comment type="similarity">
    <text evidence="6">Belongs to the fluoride channel Fluc/FEX (TC 1.A.43) family.</text>
</comment>
<dbReference type="SUPFAM" id="SSF103473">
    <property type="entry name" value="MFS general substrate transporter"/>
    <property type="match status" value="1"/>
</dbReference>
<dbReference type="InterPro" id="IPR003691">
    <property type="entry name" value="FluC"/>
</dbReference>
<feature type="transmembrane region" description="Helical" evidence="8">
    <location>
        <begin position="56"/>
        <end position="74"/>
    </location>
</feature>
<gene>
    <name evidence="10" type="ORF">MVEN_01494600</name>
</gene>
<evidence type="ECO:0000313" key="10">
    <source>
        <dbReference type="EMBL" id="KAF7347388.1"/>
    </source>
</evidence>
<dbReference type="InterPro" id="IPR020846">
    <property type="entry name" value="MFS_dom"/>
</dbReference>
<evidence type="ECO:0000259" key="9">
    <source>
        <dbReference type="PROSITE" id="PS50850"/>
    </source>
</evidence>
<evidence type="ECO:0000256" key="8">
    <source>
        <dbReference type="SAM" id="Phobius"/>
    </source>
</evidence>
<feature type="transmembrane region" description="Helical" evidence="8">
    <location>
        <begin position="542"/>
        <end position="562"/>
    </location>
</feature>
<evidence type="ECO:0000256" key="3">
    <source>
        <dbReference type="ARBA" id="ARBA00022692"/>
    </source>
</evidence>
<feature type="transmembrane region" description="Helical" evidence="8">
    <location>
        <begin position="318"/>
        <end position="339"/>
    </location>
</feature>
<dbReference type="Gene3D" id="1.20.1250.20">
    <property type="entry name" value="MFS general substrate transporter like domains"/>
    <property type="match status" value="1"/>
</dbReference>
<reference evidence="10" key="1">
    <citation type="submission" date="2020-05" db="EMBL/GenBank/DDBJ databases">
        <title>Mycena genomes resolve the evolution of fungal bioluminescence.</title>
        <authorList>
            <person name="Tsai I.J."/>
        </authorList>
    </citation>
    <scope>NUCLEOTIDE SEQUENCE</scope>
    <source>
        <strain evidence="10">CCC161011</strain>
    </source>
</reference>
<dbReference type="GO" id="GO:0005886">
    <property type="term" value="C:plasma membrane"/>
    <property type="evidence" value="ECO:0007669"/>
    <property type="project" value="UniProtKB-SubCell"/>
</dbReference>
<proteinExistence type="inferred from homology"/>
<keyword evidence="11" id="KW-1185">Reference proteome</keyword>
<keyword evidence="5 8" id="KW-0472">Membrane</keyword>
<feature type="domain" description="Major facilitator superfamily (MFS) profile" evidence="9">
    <location>
        <begin position="16"/>
        <end position="483"/>
    </location>
</feature>
<feature type="transmembrane region" description="Helical" evidence="8">
    <location>
        <begin position="205"/>
        <end position="225"/>
    </location>
</feature>
<dbReference type="AlphaFoldDB" id="A0A8H6XSQ4"/>